<reference evidence="1" key="1">
    <citation type="journal article" date="2015" name="Nature">
        <title>Complex archaea that bridge the gap between prokaryotes and eukaryotes.</title>
        <authorList>
            <person name="Spang A."/>
            <person name="Saw J.H."/>
            <person name="Jorgensen S.L."/>
            <person name="Zaremba-Niedzwiedzka K."/>
            <person name="Martijn J."/>
            <person name="Lind A.E."/>
            <person name="van Eijk R."/>
            <person name="Schleper C."/>
            <person name="Guy L."/>
            <person name="Ettema T.J."/>
        </authorList>
    </citation>
    <scope>NUCLEOTIDE SEQUENCE</scope>
</reference>
<organism evidence="1">
    <name type="scientific">marine sediment metagenome</name>
    <dbReference type="NCBI Taxonomy" id="412755"/>
    <lineage>
        <taxon>unclassified sequences</taxon>
        <taxon>metagenomes</taxon>
        <taxon>ecological metagenomes</taxon>
    </lineage>
</organism>
<protein>
    <submittedName>
        <fullName evidence="1">Uncharacterized protein</fullName>
    </submittedName>
</protein>
<accession>A0A0F9E4L4</accession>
<dbReference type="AlphaFoldDB" id="A0A0F9E4L4"/>
<evidence type="ECO:0000313" key="1">
    <source>
        <dbReference type="EMBL" id="KKL68928.1"/>
    </source>
</evidence>
<sequence>MAVTSIMTTGAEIIAKEGANVSASVTDAMHDGWVLQAESKVNILMRINFSDLVTAGLNADVKGILSDIVSRMVAINGIMYDTSGYTIREAESKVTLLRDGVMSGWSLIKDKKMTRFIQDA</sequence>
<comment type="caution">
    <text evidence="1">The sequence shown here is derived from an EMBL/GenBank/DDBJ whole genome shotgun (WGS) entry which is preliminary data.</text>
</comment>
<name>A0A0F9E4L4_9ZZZZ</name>
<dbReference type="EMBL" id="LAZR01026383">
    <property type="protein sequence ID" value="KKL68928.1"/>
    <property type="molecule type" value="Genomic_DNA"/>
</dbReference>
<gene>
    <name evidence="1" type="ORF">LCGC14_2120090</name>
</gene>
<proteinExistence type="predicted"/>